<evidence type="ECO:0008006" key="4">
    <source>
        <dbReference type="Google" id="ProtNLM"/>
    </source>
</evidence>
<evidence type="ECO:0000313" key="2">
    <source>
        <dbReference type="EMBL" id="MBO2450747.1"/>
    </source>
</evidence>
<organism evidence="2 3">
    <name type="scientific">Actinomadura barringtoniae</name>
    <dbReference type="NCBI Taxonomy" id="1427535"/>
    <lineage>
        <taxon>Bacteria</taxon>
        <taxon>Bacillati</taxon>
        <taxon>Actinomycetota</taxon>
        <taxon>Actinomycetes</taxon>
        <taxon>Streptosporangiales</taxon>
        <taxon>Thermomonosporaceae</taxon>
        <taxon>Actinomadura</taxon>
    </lineage>
</organism>
<reference evidence="2" key="1">
    <citation type="submission" date="2021-03" db="EMBL/GenBank/DDBJ databases">
        <authorList>
            <person name="Kanchanasin P."/>
            <person name="Saeng-In P."/>
            <person name="Phongsopitanun W."/>
            <person name="Yuki M."/>
            <person name="Kudo T."/>
            <person name="Ohkuma M."/>
            <person name="Tanasupawat S."/>
        </authorList>
    </citation>
    <scope>NUCLEOTIDE SEQUENCE</scope>
    <source>
        <strain evidence="2">GKU 128</strain>
    </source>
</reference>
<dbReference type="RefSeq" id="WP_208258631.1">
    <property type="nucleotide sequence ID" value="NZ_JAGEOJ010000011.1"/>
</dbReference>
<keyword evidence="1" id="KW-0732">Signal</keyword>
<comment type="caution">
    <text evidence="2">The sequence shown here is derived from an EMBL/GenBank/DDBJ whole genome shotgun (WGS) entry which is preliminary data.</text>
</comment>
<accession>A0A939PDB8</accession>
<keyword evidence="3" id="KW-1185">Reference proteome</keyword>
<proteinExistence type="predicted"/>
<dbReference type="Proteomes" id="UP000669179">
    <property type="component" value="Unassembled WGS sequence"/>
</dbReference>
<feature type="chain" id="PRO_5038592171" description="DUF2961 domain-containing protein" evidence="1">
    <location>
        <begin position="17"/>
        <end position="603"/>
    </location>
</feature>
<gene>
    <name evidence="2" type="ORF">J4573_26830</name>
</gene>
<protein>
    <recommendedName>
        <fullName evidence="4">DUF2961 domain-containing protein</fullName>
    </recommendedName>
</protein>
<evidence type="ECO:0000256" key="1">
    <source>
        <dbReference type="SAM" id="SignalP"/>
    </source>
</evidence>
<name>A0A939PDB8_9ACTN</name>
<evidence type="ECO:0000313" key="3">
    <source>
        <dbReference type="Proteomes" id="UP000669179"/>
    </source>
</evidence>
<feature type="signal peptide" evidence="1">
    <location>
        <begin position="1"/>
        <end position="16"/>
    </location>
</feature>
<dbReference type="AlphaFoldDB" id="A0A939PDB8"/>
<dbReference type="EMBL" id="JAGEOJ010000011">
    <property type="protein sequence ID" value="MBO2450747.1"/>
    <property type="molecule type" value="Genomic_DNA"/>
</dbReference>
<sequence>MAIVLALAGAMTAPRAATPAARADVAQDAAPSNQQYVPVPISAIADTRNGTGGVGTAKLAPGKSVTFNVAGQGQVPATGVSAVSLNISAIGAEKFGWFTVSPSDALTTTATLAFREGESATGQDITRLTSAGKVTVTNNSDGAVHLFVATRGYFLDASATSAGTEYYPVNSAVIYDTRNGTGTPSQTTPIPANSQVTFTVAGKGGIPATGARVAALHVAAVSQPQKGWISLYPSDSKDSGIGVLDYSPGGQDSNLTLAPLSGTGQLTLVNHGSGTVHVSVSVRGYFNNAAEQGGATYKPVEPTNVLNTIEGQQPDKTTTPLGAGASLTFDVVQPANVPASAVDAAAINIGARQPTEAGYLSVYPAGTQDPNISSVNYDDLSGTVGTSSGSDISIPSRDGKLTVTNHGAAPVHVQISVRGYFLNDLLPDPVLKLIAKTIGTGQPHGGGQLTQEEMDELNKARQDDTLASRPLVLVRPKAARAAAFPPCTGIFDEPSATVNIESGPTSLPWSAPIKASTGIQGTVYYANQTFADGYQANSYQPHVEPWDYFFHGSLSNPFPVVGANLSHTMQDGSEVSFLWYWFNIPYPAAGGYAFVNCTYKPGP</sequence>